<keyword evidence="5 9" id="KW-0547">Nucleotide-binding</keyword>
<feature type="binding site" evidence="9">
    <location>
        <position position="363"/>
    </location>
    <ligand>
        <name>ATP</name>
        <dbReference type="ChEBI" id="CHEBI:30616"/>
    </ligand>
</feature>
<dbReference type="SUPFAM" id="SSF55729">
    <property type="entry name" value="Acyl-CoA N-acyltransferases (Nat)"/>
    <property type="match status" value="1"/>
</dbReference>
<dbReference type="InterPro" id="IPR007807">
    <property type="entry name" value="TcmA/NAT10_helicase"/>
</dbReference>
<comment type="catalytic activity">
    <reaction evidence="9">
        <text>cytidine(34) in elongator tRNA(Met) + acetyl-CoA + ATP + H2O = N(4)-acetylcytidine(34) in elongator tRNA(Met) + ADP + phosphate + CoA + H(+)</text>
        <dbReference type="Rhea" id="RHEA:43788"/>
        <dbReference type="Rhea" id="RHEA-COMP:10693"/>
        <dbReference type="Rhea" id="RHEA-COMP:10694"/>
        <dbReference type="ChEBI" id="CHEBI:15377"/>
        <dbReference type="ChEBI" id="CHEBI:15378"/>
        <dbReference type="ChEBI" id="CHEBI:30616"/>
        <dbReference type="ChEBI" id="CHEBI:43474"/>
        <dbReference type="ChEBI" id="CHEBI:57287"/>
        <dbReference type="ChEBI" id="CHEBI:57288"/>
        <dbReference type="ChEBI" id="CHEBI:74900"/>
        <dbReference type="ChEBI" id="CHEBI:82748"/>
        <dbReference type="ChEBI" id="CHEBI:456216"/>
        <dbReference type="EC" id="2.3.1.193"/>
    </reaction>
</comment>
<dbReference type="GO" id="GO:1990883">
    <property type="term" value="F:18S rRNA cytidine N-acetyltransferase activity"/>
    <property type="evidence" value="ECO:0007669"/>
    <property type="project" value="TreeGrafter"/>
</dbReference>
<dbReference type="InterPro" id="IPR038321">
    <property type="entry name" value="TmcA_C_sf"/>
</dbReference>
<evidence type="ECO:0000256" key="5">
    <source>
        <dbReference type="ARBA" id="ARBA00022741"/>
    </source>
</evidence>
<dbReference type="Gene3D" id="1.20.120.890">
    <property type="entry name" value="tRNA(Met) cytidine acetyltransferase, tail domain"/>
    <property type="match status" value="1"/>
</dbReference>
<comment type="subcellular location">
    <subcellularLocation>
        <location evidence="9">Cytoplasm</location>
    </subcellularLocation>
</comment>
<comment type="caution">
    <text evidence="9">Lacks conserved residue(s) required for the propagation of feature annotation.</text>
</comment>
<sequence length="733" mass="81234">MNHLSQAVEIIEAQQAAALNTRHRRLVVLSGVQSWSASIVDNLLVRHKFQSPAWITESPDASAIKINHQQAKRLLGQEIDLLVFDAWSGFEPNVFAAAAGSLIGGGLLVLLVPALDDWSSFADPDYERMLTYPFLAEHIEGRFLAHVKQSLQRADKTLIFEQGKPLPALPKPEQRDTQLVATGDHCLTRDQSLAVAAIVRVSRGHAKRPLVITSDRGRGKSSALGIACAQLMAEGNKTLIVTASRIDAVRPVFEHAVTVLGEKAVLSGSDNSKVSFGHSSLQFVAADELRSSPIDAHLLLVDEAASIPAAVLEDLLKSYSRIVYATTVHGYEGSGRGFDIRFRATLDAIRPQWKSLVLQQPIRWQQHDPVEHWLFEAMLLKATAIDREHIEGCEVGLCVIEKIDKDELLNDRSLLQQLFGLLVTAHYQTTPNDLRAILDAPNIVVWVGRYKGGVVAAALVSLEGEFSGDILQSIWEGKRRPKGHLLPQTLSAHEGLRSSPALSYRRIMRVAVHPAAQRRQLGSRLVKVITDDARNENCDFVGSSFAATHDVLAFWQSLQCVPVRLGIRRDASSGCYSAMVLSALSAEADQLFYIARQRFIQQFPWHLSRRYRHLPPKLVVELLAGNSGDFSGLSQQEWLDVAAFSQGFRPYEMCCYALWSLLQLALAKKIGFALLTTQQVDVLVMKVLQGQDDKVVIRQLSYLGKKQLETELRAAVSLLYRALCNEGYSSNEY</sequence>
<gene>
    <name evidence="9" type="primary">tmcA</name>
    <name evidence="11" type="ORF">GP2143_03663</name>
</gene>
<dbReference type="CDD" id="cd04301">
    <property type="entry name" value="NAT_SF"/>
    <property type="match status" value="1"/>
</dbReference>
<dbReference type="InterPro" id="IPR000182">
    <property type="entry name" value="GNAT_dom"/>
</dbReference>
<evidence type="ECO:0000256" key="3">
    <source>
        <dbReference type="ARBA" id="ARBA00022679"/>
    </source>
</evidence>
<dbReference type="Pfam" id="PF13718">
    <property type="entry name" value="GNAT_acetyltr_2"/>
    <property type="match status" value="1"/>
</dbReference>
<dbReference type="OrthoDB" id="5578851at2"/>
<dbReference type="InterPro" id="IPR024914">
    <property type="entry name" value="tRNA_acetyltr_TmcA"/>
</dbReference>
<evidence type="ECO:0000259" key="10">
    <source>
        <dbReference type="PROSITE" id="PS51186"/>
    </source>
</evidence>
<dbReference type="EC" id="2.3.1.193" evidence="9"/>
<dbReference type="Gene3D" id="3.40.50.300">
    <property type="entry name" value="P-loop containing nucleotide triphosphate hydrolases"/>
    <property type="match status" value="1"/>
</dbReference>
<keyword evidence="1 9" id="KW-0963">Cytoplasm</keyword>
<dbReference type="GO" id="GO:0051391">
    <property type="term" value="P:tRNA acetylation"/>
    <property type="evidence" value="ECO:0007669"/>
    <property type="project" value="UniProtKB-UniRule"/>
</dbReference>
<keyword evidence="4 9" id="KW-0819">tRNA processing</keyword>
<dbReference type="Pfam" id="PF05127">
    <property type="entry name" value="NAT10_TcmA_helicase"/>
    <property type="match status" value="1"/>
</dbReference>
<dbReference type="EMBL" id="AAVT01000004">
    <property type="protein sequence ID" value="EAW31187.1"/>
    <property type="molecule type" value="Genomic_DNA"/>
</dbReference>
<dbReference type="Gene3D" id="3.40.50.11040">
    <property type="match status" value="1"/>
</dbReference>
<evidence type="ECO:0000313" key="12">
    <source>
        <dbReference type="Proteomes" id="UP000004931"/>
    </source>
</evidence>
<evidence type="ECO:0000256" key="8">
    <source>
        <dbReference type="ARBA" id="ARBA00023315"/>
    </source>
</evidence>
<evidence type="ECO:0000256" key="9">
    <source>
        <dbReference type="HAMAP-Rule" id="MF_01886"/>
    </source>
</evidence>
<dbReference type="Pfam" id="PF08351">
    <property type="entry name" value="TmcA_N"/>
    <property type="match status" value="1"/>
</dbReference>
<dbReference type="eggNOG" id="COG1444">
    <property type="taxonomic scope" value="Bacteria"/>
</dbReference>
<dbReference type="InterPro" id="IPR027417">
    <property type="entry name" value="P-loop_NTPase"/>
</dbReference>
<accession>A0YD84</accession>
<dbReference type="STRING" id="247633.GP2143_03663"/>
<reference evidence="11 12" key="1">
    <citation type="journal article" date="2010" name="J. Bacteriol.">
        <title>Genome sequence of the oligotrophic marine Gammaproteobacterium HTCC2143, isolated from the Oregon Coast.</title>
        <authorList>
            <person name="Oh H.M."/>
            <person name="Kang I."/>
            <person name="Ferriera S."/>
            <person name="Giovannoni S.J."/>
            <person name="Cho J.C."/>
        </authorList>
    </citation>
    <scope>NUCLEOTIDE SEQUENCE [LARGE SCALE GENOMIC DNA]</scope>
    <source>
        <strain evidence="11 12">HTCC2143</strain>
    </source>
</reference>
<keyword evidence="3 9" id="KW-0808">Transferase</keyword>
<dbReference type="GO" id="GO:0000049">
    <property type="term" value="F:tRNA binding"/>
    <property type="evidence" value="ECO:0007669"/>
    <property type="project" value="UniProtKB-UniRule"/>
</dbReference>
<evidence type="ECO:0000256" key="4">
    <source>
        <dbReference type="ARBA" id="ARBA00022694"/>
    </source>
</evidence>
<comment type="similarity">
    <text evidence="9">Belongs to the TmcA family.</text>
</comment>
<feature type="binding site" evidence="9">
    <location>
        <position position="191"/>
    </location>
    <ligand>
        <name>ATP</name>
        <dbReference type="ChEBI" id="CHEBI:30616"/>
    </ligand>
</feature>
<dbReference type="GO" id="GO:0005524">
    <property type="term" value="F:ATP binding"/>
    <property type="evidence" value="ECO:0007669"/>
    <property type="project" value="UniProtKB-UniRule"/>
</dbReference>
<dbReference type="PANTHER" id="PTHR10925">
    <property type="entry name" value="N-ACETYLTRANSFERASE 10"/>
    <property type="match status" value="1"/>
</dbReference>
<evidence type="ECO:0000256" key="2">
    <source>
        <dbReference type="ARBA" id="ARBA00022555"/>
    </source>
</evidence>
<dbReference type="HAMAP" id="MF_01886">
    <property type="entry name" value="tRNA_acetyltr_TmcA"/>
    <property type="match status" value="1"/>
</dbReference>
<dbReference type="GO" id="GO:1904812">
    <property type="term" value="P:rRNA acetylation involved in maturation of SSU-rRNA"/>
    <property type="evidence" value="ECO:0007669"/>
    <property type="project" value="TreeGrafter"/>
</dbReference>
<dbReference type="SUPFAM" id="SSF52540">
    <property type="entry name" value="P-loop containing nucleoside triphosphate hydrolases"/>
    <property type="match status" value="1"/>
</dbReference>
<keyword evidence="6 9" id="KW-0067">ATP-binding</keyword>
<feature type="binding site" evidence="9">
    <location>
        <begin position="510"/>
        <end position="512"/>
    </location>
    <ligand>
        <name>acetyl-CoA</name>
        <dbReference type="ChEBI" id="CHEBI:57288"/>
    </ligand>
</feature>
<dbReference type="PROSITE" id="PS51186">
    <property type="entry name" value="GNAT"/>
    <property type="match status" value="1"/>
</dbReference>
<dbReference type="GO" id="GO:0005737">
    <property type="term" value="C:cytoplasm"/>
    <property type="evidence" value="ECO:0007669"/>
    <property type="project" value="UniProtKB-SubCell"/>
</dbReference>
<dbReference type="InterPro" id="IPR013562">
    <property type="entry name" value="TmcA/NAT10_N"/>
</dbReference>
<comment type="function">
    <text evidence="9">Catalyzes the formation of N(4)-acetylcytidine (ac(4)C) at the wobble position of tRNA(Met), by using acetyl-CoA as an acetyl donor and ATP (or GTP).</text>
</comment>
<dbReference type="GO" id="GO:0051392">
    <property type="term" value="F:tRNA cytidine N4-acetyltransferase activity"/>
    <property type="evidence" value="ECO:0007669"/>
    <property type="project" value="UniProtKB-UniRule"/>
</dbReference>
<dbReference type="Proteomes" id="UP000004931">
    <property type="component" value="Unassembled WGS sequence"/>
</dbReference>
<evidence type="ECO:0000256" key="6">
    <source>
        <dbReference type="ARBA" id="ARBA00022840"/>
    </source>
</evidence>
<evidence type="ECO:0000256" key="1">
    <source>
        <dbReference type="ARBA" id="ARBA00022490"/>
    </source>
</evidence>
<protein>
    <recommendedName>
        <fullName evidence="9">tRNA(Met) cytidine acetyltransferase TmcA</fullName>
        <ecNumber evidence="9">2.3.1.193</ecNumber>
    </recommendedName>
</protein>
<evidence type="ECO:0000256" key="7">
    <source>
        <dbReference type="ARBA" id="ARBA00022884"/>
    </source>
</evidence>
<feature type="domain" description="N-acetyltransferase" evidence="10">
    <location>
        <begin position="406"/>
        <end position="587"/>
    </location>
</feature>
<keyword evidence="12" id="KW-1185">Reference proteome</keyword>
<name>A0YD84_9GAMM</name>
<dbReference type="AlphaFoldDB" id="A0YD84"/>
<keyword evidence="8 9" id="KW-0012">Acyltransferase</keyword>
<comment type="caution">
    <text evidence="11">The sequence shown here is derived from an EMBL/GenBank/DDBJ whole genome shotgun (WGS) entry which is preliminary data.</text>
</comment>
<evidence type="ECO:0000313" key="11">
    <source>
        <dbReference type="EMBL" id="EAW31187.1"/>
    </source>
</evidence>
<dbReference type="InterPro" id="IPR032672">
    <property type="entry name" value="TmcA/NAT10/Kre33"/>
</dbReference>
<organism evidence="11 12">
    <name type="scientific">marine gamma proteobacterium HTCC2143</name>
    <dbReference type="NCBI Taxonomy" id="247633"/>
    <lineage>
        <taxon>Bacteria</taxon>
        <taxon>Pseudomonadati</taxon>
        <taxon>Pseudomonadota</taxon>
        <taxon>Gammaproteobacteria</taxon>
        <taxon>Cellvibrionales</taxon>
        <taxon>Spongiibacteraceae</taxon>
        <taxon>BD1-7 clade</taxon>
    </lineage>
</organism>
<dbReference type="Gene3D" id="3.40.630.30">
    <property type="match status" value="1"/>
</dbReference>
<proteinExistence type="inferred from homology"/>
<keyword evidence="7 9" id="KW-0694">RNA-binding</keyword>
<dbReference type="PANTHER" id="PTHR10925:SF5">
    <property type="entry name" value="RNA CYTIDINE ACETYLTRANSFERASE"/>
    <property type="match status" value="1"/>
</dbReference>
<keyword evidence="2 9" id="KW-0820">tRNA-binding</keyword>
<dbReference type="GO" id="GO:0002101">
    <property type="term" value="P:tRNA wobble cytosine modification"/>
    <property type="evidence" value="ECO:0007669"/>
    <property type="project" value="UniProtKB-UniRule"/>
</dbReference>
<dbReference type="InterPro" id="IPR016181">
    <property type="entry name" value="Acyl_CoA_acyltransferase"/>
</dbReference>